<name>A0A0E2UQ28_9STRE</name>
<dbReference type="GO" id="GO:0005829">
    <property type="term" value="C:cytosol"/>
    <property type="evidence" value="ECO:0007669"/>
    <property type="project" value="TreeGrafter"/>
</dbReference>
<dbReference type="Proteomes" id="UP000217465">
    <property type="component" value="Unassembled WGS sequence"/>
</dbReference>
<dbReference type="Pfam" id="PF00126">
    <property type="entry name" value="HTH_1"/>
    <property type="match status" value="1"/>
</dbReference>
<evidence type="ECO:0000256" key="2">
    <source>
        <dbReference type="ARBA" id="ARBA00023015"/>
    </source>
</evidence>
<evidence type="ECO:0000256" key="1">
    <source>
        <dbReference type="ARBA" id="ARBA00009437"/>
    </source>
</evidence>
<evidence type="ECO:0000313" key="6">
    <source>
        <dbReference type="Proteomes" id="UP000217465"/>
    </source>
</evidence>
<dbReference type="PRINTS" id="PR00039">
    <property type="entry name" value="HTHLYSR"/>
</dbReference>
<dbReference type="PROSITE" id="PS50931">
    <property type="entry name" value="HTH_LYSR"/>
    <property type="match status" value="1"/>
</dbReference>
<evidence type="ECO:0000256" key="3">
    <source>
        <dbReference type="ARBA" id="ARBA00023125"/>
    </source>
</evidence>
<dbReference type="SUPFAM" id="SSF53850">
    <property type="entry name" value="Periplasmic binding protein-like II"/>
    <property type="match status" value="1"/>
</dbReference>
<dbReference type="GeneID" id="61420267"/>
<reference evidence="5 6" key="1">
    <citation type="submission" date="2016-06" db="EMBL/GenBank/DDBJ databases">
        <authorList>
            <person name="Haines A.N."/>
            <person name="Council K.R."/>
        </authorList>
    </citation>
    <scope>NUCLEOTIDE SEQUENCE [LARGE SCALE GENOMIC DNA]</scope>
    <source>
        <strain evidence="5 6">SP158-29</strain>
    </source>
</reference>
<keyword evidence="4" id="KW-0804">Transcription</keyword>
<dbReference type="PANTHER" id="PTHR30419:SF8">
    <property type="entry name" value="NITROGEN ASSIMILATION TRANSCRIPTIONAL ACTIVATOR-RELATED"/>
    <property type="match status" value="1"/>
</dbReference>
<comment type="caution">
    <text evidence="5">The sequence shown here is derived from an EMBL/GenBank/DDBJ whole genome shotgun (WGS) entry which is preliminary data.</text>
</comment>
<dbReference type="InterPro" id="IPR000847">
    <property type="entry name" value="LysR_HTH_N"/>
</dbReference>
<keyword evidence="3" id="KW-0238">DNA-binding</keyword>
<sequence length="294" mass="33498">MDIRQLTYFITVSETKNYSHAAKSLFVTQPTLSQSIKKLEAELNTTLFSQSGRQLLLTEAGEILYKRGKDLLADFNQITEEIQQLGQEKKETIRIGLTGLFAIQFMKQISTFMAKHSNVEISMIQDGSRKLQELLSLGQIDIGLLSFPSIFNNITIEPLQTTTKGYQVSIVLPKNHPLAKKESLRLIDLKDCKFASLSENFMLGEMLPRRARTLGFEPNIVFKHDDWEVIIHSLKSLDAVAILASEFKPLSQIEELVWIPFQDKNDFYPIGIAYRDDYSFSPMIEELLATIKTN</sequence>
<dbReference type="EMBL" id="NSGR01000008">
    <property type="protein sequence ID" value="PCH12388.1"/>
    <property type="molecule type" value="Genomic_DNA"/>
</dbReference>
<keyword evidence="2" id="KW-0805">Transcription regulation</keyword>
<dbReference type="Pfam" id="PF03466">
    <property type="entry name" value="LysR_substrate"/>
    <property type="match status" value="1"/>
</dbReference>
<dbReference type="InterPro" id="IPR005119">
    <property type="entry name" value="LysR_subst-bd"/>
</dbReference>
<dbReference type="InterPro" id="IPR050950">
    <property type="entry name" value="HTH-type_LysR_regulators"/>
</dbReference>
<dbReference type="GO" id="GO:0003700">
    <property type="term" value="F:DNA-binding transcription factor activity"/>
    <property type="evidence" value="ECO:0007669"/>
    <property type="project" value="InterPro"/>
</dbReference>
<dbReference type="RefSeq" id="WP_003102535.1">
    <property type="nucleotide sequence ID" value="NZ_BAWT01000002.1"/>
</dbReference>
<dbReference type="AlphaFoldDB" id="A0A0E2UQ28"/>
<dbReference type="OMA" id="EPYIMLT"/>
<evidence type="ECO:0000313" key="5">
    <source>
        <dbReference type="EMBL" id="PCH12388.1"/>
    </source>
</evidence>
<dbReference type="PANTHER" id="PTHR30419">
    <property type="entry name" value="HTH-TYPE TRANSCRIPTIONAL REGULATOR YBHD"/>
    <property type="match status" value="1"/>
</dbReference>
<protein>
    <submittedName>
        <fullName evidence="5">HTH-type transcriptional regulator GltC</fullName>
    </submittedName>
</protein>
<dbReference type="Gene3D" id="3.40.190.290">
    <property type="match status" value="1"/>
</dbReference>
<organism evidence="5 6">
    <name type="scientific">Streptococcus parauberis</name>
    <dbReference type="NCBI Taxonomy" id="1348"/>
    <lineage>
        <taxon>Bacteria</taxon>
        <taxon>Bacillati</taxon>
        <taxon>Bacillota</taxon>
        <taxon>Bacilli</taxon>
        <taxon>Lactobacillales</taxon>
        <taxon>Streptococcaceae</taxon>
        <taxon>Streptococcus</taxon>
    </lineage>
</organism>
<gene>
    <name evidence="5" type="primary">gltC_2</name>
    <name evidence="5" type="ORF">A9Y57_01103</name>
</gene>
<dbReference type="CDD" id="cd05466">
    <property type="entry name" value="PBP2_LTTR_substrate"/>
    <property type="match status" value="1"/>
</dbReference>
<dbReference type="OrthoDB" id="9803735at2"/>
<accession>A0A0E2UQ28</accession>
<evidence type="ECO:0000256" key="4">
    <source>
        <dbReference type="ARBA" id="ARBA00023163"/>
    </source>
</evidence>
<dbReference type="FunFam" id="1.10.10.10:FF:000001">
    <property type="entry name" value="LysR family transcriptional regulator"/>
    <property type="match status" value="1"/>
</dbReference>
<dbReference type="InterPro" id="IPR036388">
    <property type="entry name" value="WH-like_DNA-bd_sf"/>
</dbReference>
<dbReference type="STRING" id="936154.STP_0757"/>
<comment type="similarity">
    <text evidence="1">Belongs to the LysR transcriptional regulatory family.</text>
</comment>
<dbReference type="GO" id="GO:0003677">
    <property type="term" value="F:DNA binding"/>
    <property type="evidence" value="ECO:0007669"/>
    <property type="project" value="UniProtKB-KW"/>
</dbReference>
<dbReference type="InterPro" id="IPR036390">
    <property type="entry name" value="WH_DNA-bd_sf"/>
</dbReference>
<dbReference type="eggNOG" id="COG0583">
    <property type="taxonomic scope" value="Bacteria"/>
</dbReference>
<dbReference type="Gene3D" id="1.10.10.10">
    <property type="entry name" value="Winged helix-like DNA-binding domain superfamily/Winged helix DNA-binding domain"/>
    <property type="match status" value="1"/>
</dbReference>
<dbReference type="SUPFAM" id="SSF46785">
    <property type="entry name" value="Winged helix' DNA-binding domain"/>
    <property type="match status" value="1"/>
</dbReference>
<proteinExistence type="inferred from homology"/>